<proteinExistence type="predicted"/>
<protein>
    <submittedName>
        <fullName evidence="1">Uncharacterized protein</fullName>
    </submittedName>
</protein>
<dbReference type="AlphaFoldDB" id="A0A0E9T9B4"/>
<sequence length="41" mass="4729">MVLTLHLLRGVGRQNVMWSIRQTDRVELTAVFPPVFFSSPE</sequence>
<name>A0A0E9T9B4_ANGAN</name>
<evidence type="ECO:0000313" key="1">
    <source>
        <dbReference type="EMBL" id="JAH50017.1"/>
    </source>
</evidence>
<reference evidence="1" key="2">
    <citation type="journal article" date="2015" name="Fish Shellfish Immunol.">
        <title>Early steps in the European eel (Anguilla anguilla)-Vibrio vulnificus interaction in the gills: Role of the RtxA13 toxin.</title>
        <authorList>
            <person name="Callol A."/>
            <person name="Pajuelo D."/>
            <person name="Ebbesson L."/>
            <person name="Teles M."/>
            <person name="MacKenzie S."/>
            <person name="Amaro C."/>
        </authorList>
    </citation>
    <scope>NUCLEOTIDE SEQUENCE</scope>
</reference>
<accession>A0A0E9T9B4</accession>
<organism evidence="1">
    <name type="scientific">Anguilla anguilla</name>
    <name type="common">European freshwater eel</name>
    <name type="synonym">Muraena anguilla</name>
    <dbReference type="NCBI Taxonomy" id="7936"/>
    <lineage>
        <taxon>Eukaryota</taxon>
        <taxon>Metazoa</taxon>
        <taxon>Chordata</taxon>
        <taxon>Craniata</taxon>
        <taxon>Vertebrata</taxon>
        <taxon>Euteleostomi</taxon>
        <taxon>Actinopterygii</taxon>
        <taxon>Neopterygii</taxon>
        <taxon>Teleostei</taxon>
        <taxon>Anguilliformes</taxon>
        <taxon>Anguillidae</taxon>
        <taxon>Anguilla</taxon>
    </lineage>
</organism>
<reference evidence="1" key="1">
    <citation type="submission" date="2014-11" db="EMBL/GenBank/DDBJ databases">
        <authorList>
            <person name="Amaro Gonzalez C."/>
        </authorList>
    </citation>
    <scope>NUCLEOTIDE SEQUENCE</scope>
</reference>
<dbReference type="EMBL" id="GBXM01058560">
    <property type="protein sequence ID" value="JAH50017.1"/>
    <property type="molecule type" value="Transcribed_RNA"/>
</dbReference>